<proteinExistence type="inferred from homology"/>
<dbReference type="FunCoup" id="B4N293">
    <property type="interactions" value="1"/>
</dbReference>
<dbReference type="PANTHER" id="PTHR34639">
    <property type="entry name" value="PROTEIN FLATTOP"/>
    <property type="match status" value="1"/>
</dbReference>
<feature type="transmembrane region" description="Helical" evidence="4">
    <location>
        <begin position="12"/>
        <end position="31"/>
    </location>
</feature>
<keyword evidence="6" id="KW-1185">Reference proteome</keyword>
<protein>
    <recommendedName>
        <fullName evidence="2">Cilia- and flagella-associated protein 126</fullName>
    </recommendedName>
</protein>
<dbReference type="CDD" id="cd23705">
    <property type="entry name" value="Flattop"/>
    <property type="match status" value="1"/>
</dbReference>
<comment type="similarity">
    <text evidence="1">Belongs to the Flattop family.</text>
</comment>
<dbReference type="Proteomes" id="UP000007798">
    <property type="component" value="Unassembled WGS sequence"/>
</dbReference>
<name>B4N293_DROWI</name>
<evidence type="ECO:0000256" key="4">
    <source>
        <dbReference type="SAM" id="Phobius"/>
    </source>
</evidence>
<dbReference type="STRING" id="7260.B4N293"/>
<organism evidence="5 6">
    <name type="scientific">Drosophila willistoni</name>
    <name type="common">Fruit fly</name>
    <dbReference type="NCBI Taxonomy" id="7260"/>
    <lineage>
        <taxon>Eukaryota</taxon>
        <taxon>Metazoa</taxon>
        <taxon>Ecdysozoa</taxon>
        <taxon>Arthropoda</taxon>
        <taxon>Hexapoda</taxon>
        <taxon>Insecta</taxon>
        <taxon>Pterygota</taxon>
        <taxon>Neoptera</taxon>
        <taxon>Endopterygota</taxon>
        <taxon>Diptera</taxon>
        <taxon>Brachycera</taxon>
        <taxon>Muscomorpha</taxon>
        <taxon>Ephydroidea</taxon>
        <taxon>Drosophilidae</taxon>
        <taxon>Drosophila</taxon>
        <taxon>Sophophora</taxon>
    </lineage>
</organism>
<keyword evidence="4" id="KW-0812">Transmembrane</keyword>
<feature type="compositionally biased region" description="Basic residues" evidence="3">
    <location>
        <begin position="206"/>
        <end position="215"/>
    </location>
</feature>
<evidence type="ECO:0000256" key="1">
    <source>
        <dbReference type="ARBA" id="ARBA00009887"/>
    </source>
</evidence>
<dbReference type="OrthoDB" id="521617at2759"/>
<keyword evidence="4" id="KW-1133">Transmembrane helix</keyword>
<dbReference type="HOGENOM" id="CLU_079728_0_0_1"/>
<feature type="compositionally biased region" description="Basic and acidic residues" evidence="3">
    <location>
        <begin position="184"/>
        <end position="205"/>
    </location>
</feature>
<dbReference type="EMBL" id="CH963925">
    <property type="protein sequence ID" value="EDW78482.2"/>
    <property type="molecule type" value="Genomic_DNA"/>
</dbReference>
<feature type="compositionally biased region" description="Polar residues" evidence="3">
    <location>
        <begin position="248"/>
        <end position="261"/>
    </location>
</feature>
<feature type="region of interest" description="Disordered" evidence="3">
    <location>
        <begin position="184"/>
        <end position="327"/>
    </location>
</feature>
<dbReference type="InterPro" id="IPR038797">
    <property type="entry name" value="Fltp"/>
</dbReference>
<dbReference type="PANTHER" id="PTHR34639:SF1">
    <property type="entry name" value="PROTEIN FLATTOP"/>
    <property type="match status" value="1"/>
</dbReference>
<gene>
    <name evidence="5" type="primary">Dwil\GK16458</name>
    <name evidence="5" type="ORF">Dwil_GK16458</name>
</gene>
<dbReference type="InParanoid" id="B4N293"/>
<evidence type="ECO:0000256" key="2">
    <source>
        <dbReference type="ARBA" id="ARBA00033306"/>
    </source>
</evidence>
<reference evidence="5 6" key="1">
    <citation type="journal article" date="2007" name="Nature">
        <title>Evolution of genes and genomes on the Drosophila phylogeny.</title>
        <authorList>
            <consortium name="Drosophila 12 Genomes Consortium"/>
            <person name="Clark A.G."/>
            <person name="Eisen M.B."/>
            <person name="Smith D.R."/>
            <person name="Bergman C.M."/>
            <person name="Oliver B."/>
            <person name="Markow T.A."/>
            <person name="Kaufman T.C."/>
            <person name="Kellis M."/>
            <person name="Gelbart W."/>
            <person name="Iyer V.N."/>
            <person name="Pollard D.A."/>
            <person name="Sackton T.B."/>
            <person name="Larracuente A.M."/>
            <person name="Singh N.D."/>
            <person name="Abad J.P."/>
            <person name="Abt D.N."/>
            <person name="Adryan B."/>
            <person name="Aguade M."/>
            <person name="Akashi H."/>
            <person name="Anderson W.W."/>
            <person name="Aquadro C.F."/>
            <person name="Ardell D.H."/>
            <person name="Arguello R."/>
            <person name="Artieri C.G."/>
            <person name="Barbash D.A."/>
            <person name="Barker D."/>
            <person name="Barsanti P."/>
            <person name="Batterham P."/>
            <person name="Batzoglou S."/>
            <person name="Begun D."/>
            <person name="Bhutkar A."/>
            <person name="Blanco E."/>
            <person name="Bosak S.A."/>
            <person name="Bradley R.K."/>
            <person name="Brand A.D."/>
            <person name="Brent M.R."/>
            <person name="Brooks A.N."/>
            <person name="Brown R.H."/>
            <person name="Butlin R.K."/>
            <person name="Caggese C."/>
            <person name="Calvi B.R."/>
            <person name="Bernardo de Carvalho A."/>
            <person name="Caspi A."/>
            <person name="Castrezana S."/>
            <person name="Celniker S.E."/>
            <person name="Chang J.L."/>
            <person name="Chapple C."/>
            <person name="Chatterji S."/>
            <person name="Chinwalla A."/>
            <person name="Civetta A."/>
            <person name="Clifton S.W."/>
            <person name="Comeron J.M."/>
            <person name="Costello J.C."/>
            <person name="Coyne J.A."/>
            <person name="Daub J."/>
            <person name="David R.G."/>
            <person name="Delcher A.L."/>
            <person name="Delehaunty K."/>
            <person name="Do C.B."/>
            <person name="Ebling H."/>
            <person name="Edwards K."/>
            <person name="Eickbush T."/>
            <person name="Evans J.D."/>
            <person name="Filipski A."/>
            <person name="Findeiss S."/>
            <person name="Freyhult E."/>
            <person name="Fulton L."/>
            <person name="Fulton R."/>
            <person name="Garcia A.C."/>
            <person name="Gardiner A."/>
            <person name="Garfield D.A."/>
            <person name="Garvin B.E."/>
            <person name="Gibson G."/>
            <person name="Gilbert D."/>
            <person name="Gnerre S."/>
            <person name="Godfrey J."/>
            <person name="Good R."/>
            <person name="Gotea V."/>
            <person name="Gravely B."/>
            <person name="Greenberg A.J."/>
            <person name="Griffiths-Jones S."/>
            <person name="Gross S."/>
            <person name="Guigo R."/>
            <person name="Gustafson E.A."/>
            <person name="Haerty W."/>
            <person name="Hahn M.W."/>
            <person name="Halligan D.L."/>
            <person name="Halpern A.L."/>
            <person name="Halter G.M."/>
            <person name="Han M.V."/>
            <person name="Heger A."/>
            <person name="Hillier L."/>
            <person name="Hinrichs A.S."/>
            <person name="Holmes I."/>
            <person name="Hoskins R.A."/>
            <person name="Hubisz M.J."/>
            <person name="Hultmark D."/>
            <person name="Huntley M.A."/>
            <person name="Jaffe D.B."/>
            <person name="Jagadeeshan S."/>
            <person name="Jeck W.R."/>
            <person name="Johnson J."/>
            <person name="Jones C.D."/>
            <person name="Jordan W.C."/>
            <person name="Karpen G.H."/>
            <person name="Kataoka E."/>
            <person name="Keightley P.D."/>
            <person name="Kheradpour P."/>
            <person name="Kirkness E.F."/>
            <person name="Koerich L.B."/>
            <person name="Kristiansen K."/>
            <person name="Kudrna D."/>
            <person name="Kulathinal R.J."/>
            <person name="Kumar S."/>
            <person name="Kwok R."/>
            <person name="Lander E."/>
            <person name="Langley C.H."/>
            <person name="Lapoint R."/>
            <person name="Lazzaro B.P."/>
            <person name="Lee S.J."/>
            <person name="Levesque L."/>
            <person name="Li R."/>
            <person name="Lin C.F."/>
            <person name="Lin M.F."/>
            <person name="Lindblad-Toh K."/>
            <person name="Llopart A."/>
            <person name="Long M."/>
            <person name="Low L."/>
            <person name="Lozovsky E."/>
            <person name="Lu J."/>
            <person name="Luo M."/>
            <person name="Machado C.A."/>
            <person name="Makalowski W."/>
            <person name="Marzo M."/>
            <person name="Matsuda M."/>
            <person name="Matzkin L."/>
            <person name="McAllister B."/>
            <person name="McBride C.S."/>
            <person name="McKernan B."/>
            <person name="McKernan K."/>
            <person name="Mendez-Lago M."/>
            <person name="Minx P."/>
            <person name="Mollenhauer M.U."/>
            <person name="Montooth K."/>
            <person name="Mount S.M."/>
            <person name="Mu X."/>
            <person name="Myers E."/>
            <person name="Negre B."/>
            <person name="Newfeld S."/>
            <person name="Nielsen R."/>
            <person name="Noor M.A."/>
            <person name="O'Grady P."/>
            <person name="Pachter L."/>
            <person name="Papaceit M."/>
            <person name="Parisi M.J."/>
            <person name="Parisi M."/>
            <person name="Parts L."/>
            <person name="Pedersen J.S."/>
            <person name="Pesole G."/>
            <person name="Phillippy A.M."/>
            <person name="Ponting C.P."/>
            <person name="Pop M."/>
            <person name="Porcelli D."/>
            <person name="Powell J.R."/>
            <person name="Prohaska S."/>
            <person name="Pruitt K."/>
            <person name="Puig M."/>
            <person name="Quesneville H."/>
            <person name="Ram K.R."/>
            <person name="Rand D."/>
            <person name="Rasmussen M.D."/>
            <person name="Reed L.K."/>
            <person name="Reenan R."/>
            <person name="Reily A."/>
            <person name="Remington K.A."/>
            <person name="Rieger T.T."/>
            <person name="Ritchie M.G."/>
            <person name="Robin C."/>
            <person name="Rogers Y.H."/>
            <person name="Rohde C."/>
            <person name="Rozas J."/>
            <person name="Rubenfield M.J."/>
            <person name="Ruiz A."/>
            <person name="Russo S."/>
            <person name="Salzberg S.L."/>
            <person name="Sanchez-Gracia A."/>
            <person name="Saranga D.J."/>
            <person name="Sato H."/>
            <person name="Schaeffer S.W."/>
            <person name="Schatz M.C."/>
            <person name="Schlenke T."/>
            <person name="Schwartz R."/>
            <person name="Segarra C."/>
            <person name="Singh R.S."/>
            <person name="Sirot L."/>
            <person name="Sirota M."/>
            <person name="Sisneros N.B."/>
            <person name="Smith C.D."/>
            <person name="Smith T.F."/>
            <person name="Spieth J."/>
            <person name="Stage D.E."/>
            <person name="Stark A."/>
            <person name="Stephan W."/>
            <person name="Strausberg R.L."/>
            <person name="Strempel S."/>
            <person name="Sturgill D."/>
            <person name="Sutton G."/>
            <person name="Sutton G.G."/>
            <person name="Tao W."/>
            <person name="Teichmann S."/>
            <person name="Tobari Y.N."/>
            <person name="Tomimura Y."/>
            <person name="Tsolas J.M."/>
            <person name="Valente V.L."/>
            <person name="Venter E."/>
            <person name="Venter J.C."/>
            <person name="Vicario S."/>
            <person name="Vieira F.G."/>
            <person name="Vilella A.J."/>
            <person name="Villasante A."/>
            <person name="Walenz B."/>
            <person name="Wang J."/>
            <person name="Wasserman M."/>
            <person name="Watts T."/>
            <person name="Wilson D."/>
            <person name="Wilson R.K."/>
            <person name="Wing R.A."/>
            <person name="Wolfner M.F."/>
            <person name="Wong A."/>
            <person name="Wong G.K."/>
            <person name="Wu C.I."/>
            <person name="Wu G."/>
            <person name="Yamamoto D."/>
            <person name="Yang H.P."/>
            <person name="Yang S.P."/>
            <person name="Yorke J.A."/>
            <person name="Yoshida K."/>
            <person name="Zdobnov E."/>
            <person name="Zhang P."/>
            <person name="Zhang Y."/>
            <person name="Zimin A.V."/>
            <person name="Baldwin J."/>
            <person name="Abdouelleil A."/>
            <person name="Abdulkadir J."/>
            <person name="Abebe A."/>
            <person name="Abera B."/>
            <person name="Abreu J."/>
            <person name="Acer S.C."/>
            <person name="Aftuck L."/>
            <person name="Alexander A."/>
            <person name="An P."/>
            <person name="Anderson E."/>
            <person name="Anderson S."/>
            <person name="Arachi H."/>
            <person name="Azer M."/>
            <person name="Bachantsang P."/>
            <person name="Barry A."/>
            <person name="Bayul T."/>
            <person name="Berlin A."/>
            <person name="Bessette D."/>
            <person name="Bloom T."/>
            <person name="Blye J."/>
            <person name="Boguslavskiy L."/>
            <person name="Bonnet C."/>
            <person name="Boukhgalter B."/>
            <person name="Bourzgui I."/>
            <person name="Brown A."/>
            <person name="Cahill P."/>
            <person name="Channer S."/>
            <person name="Cheshatsang Y."/>
            <person name="Chuda L."/>
            <person name="Citroen M."/>
            <person name="Collymore A."/>
            <person name="Cooke P."/>
            <person name="Costello M."/>
            <person name="D'Aco K."/>
            <person name="Daza R."/>
            <person name="De Haan G."/>
            <person name="DeGray S."/>
            <person name="DeMaso C."/>
            <person name="Dhargay N."/>
            <person name="Dooley K."/>
            <person name="Dooley E."/>
            <person name="Doricent M."/>
            <person name="Dorje P."/>
            <person name="Dorjee K."/>
            <person name="Dupes A."/>
            <person name="Elong R."/>
            <person name="Falk J."/>
            <person name="Farina A."/>
            <person name="Faro S."/>
            <person name="Ferguson D."/>
            <person name="Fisher S."/>
            <person name="Foley C.D."/>
            <person name="Franke A."/>
            <person name="Friedrich D."/>
            <person name="Gadbois L."/>
            <person name="Gearin G."/>
            <person name="Gearin C.R."/>
            <person name="Giannoukos G."/>
            <person name="Goode T."/>
            <person name="Graham J."/>
            <person name="Grandbois E."/>
            <person name="Grewal S."/>
            <person name="Gyaltsen K."/>
            <person name="Hafez N."/>
            <person name="Hagos B."/>
            <person name="Hall J."/>
            <person name="Henson C."/>
            <person name="Hollinger A."/>
            <person name="Honan T."/>
            <person name="Huard M.D."/>
            <person name="Hughes L."/>
            <person name="Hurhula B."/>
            <person name="Husby M.E."/>
            <person name="Kamat A."/>
            <person name="Kanga B."/>
            <person name="Kashin S."/>
            <person name="Khazanovich D."/>
            <person name="Kisner P."/>
            <person name="Lance K."/>
            <person name="Lara M."/>
            <person name="Lee W."/>
            <person name="Lennon N."/>
            <person name="Letendre F."/>
            <person name="LeVine R."/>
            <person name="Lipovsky A."/>
            <person name="Liu X."/>
            <person name="Liu J."/>
            <person name="Liu S."/>
            <person name="Lokyitsang T."/>
            <person name="Lokyitsang Y."/>
            <person name="Lubonja R."/>
            <person name="Lui A."/>
            <person name="MacDonald P."/>
            <person name="Magnisalis V."/>
            <person name="Maru K."/>
            <person name="Matthews C."/>
            <person name="McCusker W."/>
            <person name="McDonough S."/>
            <person name="Mehta T."/>
            <person name="Meldrim J."/>
            <person name="Meneus L."/>
            <person name="Mihai O."/>
            <person name="Mihalev A."/>
            <person name="Mihova T."/>
            <person name="Mittelman R."/>
            <person name="Mlenga V."/>
            <person name="Montmayeur A."/>
            <person name="Mulrain L."/>
            <person name="Navidi A."/>
            <person name="Naylor J."/>
            <person name="Negash T."/>
            <person name="Nguyen T."/>
            <person name="Nguyen N."/>
            <person name="Nicol R."/>
            <person name="Norbu C."/>
            <person name="Norbu N."/>
            <person name="Novod N."/>
            <person name="O'Neill B."/>
            <person name="Osman S."/>
            <person name="Markiewicz E."/>
            <person name="Oyono O.L."/>
            <person name="Patti C."/>
            <person name="Phunkhang P."/>
            <person name="Pierre F."/>
            <person name="Priest M."/>
            <person name="Raghuraman S."/>
            <person name="Rege F."/>
            <person name="Reyes R."/>
            <person name="Rise C."/>
            <person name="Rogov P."/>
            <person name="Ross K."/>
            <person name="Ryan E."/>
            <person name="Settipalli S."/>
            <person name="Shea T."/>
            <person name="Sherpa N."/>
            <person name="Shi L."/>
            <person name="Shih D."/>
            <person name="Sparrow T."/>
            <person name="Spaulding J."/>
            <person name="Stalker J."/>
            <person name="Stange-Thomann N."/>
            <person name="Stavropoulos S."/>
            <person name="Stone C."/>
            <person name="Strader C."/>
            <person name="Tesfaye S."/>
            <person name="Thomson T."/>
            <person name="Thoulutsang Y."/>
            <person name="Thoulutsang D."/>
            <person name="Topham K."/>
            <person name="Topping I."/>
            <person name="Tsamla T."/>
            <person name="Vassiliev H."/>
            <person name="Vo A."/>
            <person name="Wangchuk T."/>
            <person name="Wangdi T."/>
            <person name="Weiand M."/>
            <person name="Wilkinson J."/>
            <person name="Wilson A."/>
            <person name="Yadav S."/>
            <person name="Young G."/>
            <person name="Yu Q."/>
            <person name="Zembek L."/>
            <person name="Zhong D."/>
            <person name="Zimmer A."/>
            <person name="Zwirko Z."/>
            <person name="Jaffe D.B."/>
            <person name="Alvarez P."/>
            <person name="Brockman W."/>
            <person name="Butler J."/>
            <person name="Chin C."/>
            <person name="Gnerre S."/>
            <person name="Grabherr M."/>
            <person name="Kleber M."/>
            <person name="Mauceli E."/>
            <person name="MacCallum I."/>
        </authorList>
    </citation>
    <scope>NUCLEOTIDE SEQUENCE [LARGE SCALE GENOMIC DNA]</scope>
    <source>
        <strain evidence="6">Tucson 14030-0811.24</strain>
    </source>
</reference>
<accession>B4N293</accession>
<feature type="compositionally biased region" description="Acidic residues" evidence="3">
    <location>
        <begin position="318"/>
        <end position="327"/>
    </location>
</feature>
<dbReference type="eggNOG" id="ENOG502S5M4">
    <property type="taxonomic scope" value="Eukaryota"/>
</dbReference>
<evidence type="ECO:0000313" key="5">
    <source>
        <dbReference type="EMBL" id="EDW78482.2"/>
    </source>
</evidence>
<sequence length="327" mass="37210">MAFNFSANQVAINFTFYLILWPASFFISFSLQFDQRFRAAGLSNWEYPRFSPPRPRSLKLNVTPVTDKNGHLLPTARRDGNSFGNFRGTYELPLRITRSFCARYDACLSGRYKFRDFPRDLCCCQLENQRAQACDTRLTLGIKGDPYWDRPKCQPKCEGVQKVLDLHERSLRCKRPQCILPEEKSDKPDKSDVSMPKSKVESGKKELKKKTHKRNVTAFPKTRKLVSSANDLSGASSLSKGKGKHQANSKSKPTYKQQQGKPKSPTKFPLKKEASRGSVSGSHKNRKQNSKTSLKDTEKAKKKTSAAQQIQQPKQQPEEEEIVHECS</sequence>
<dbReference type="GO" id="GO:0036064">
    <property type="term" value="C:ciliary basal body"/>
    <property type="evidence" value="ECO:0007669"/>
    <property type="project" value="TreeGrafter"/>
</dbReference>
<dbReference type="AlphaFoldDB" id="B4N293"/>
<dbReference type="GO" id="GO:0044782">
    <property type="term" value="P:cilium organization"/>
    <property type="evidence" value="ECO:0007669"/>
    <property type="project" value="TreeGrafter"/>
</dbReference>
<dbReference type="Pfam" id="PF22611">
    <property type="entry name" value="CFAP126"/>
    <property type="match status" value="1"/>
</dbReference>
<evidence type="ECO:0000313" key="6">
    <source>
        <dbReference type="Proteomes" id="UP000007798"/>
    </source>
</evidence>
<evidence type="ECO:0000256" key="3">
    <source>
        <dbReference type="SAM" id="MobiDB-lite"/>
    </source>
</evidence>
<keyword evidence="4" id="KW-0472">Membrane</keyword>